<organism evidence="3 4">
    <name type="scientific">Sulfidibacter corallicola</name>
    <dbReference type="NCBI Taxonomy" id="2818388"/>
    <lineage>
        <taxon>Bacteria</taxon>
        <taxon>Pseudomonadati</taxon>
        <taxon>Acidobacteriota</taxon>
        <taxon>Holophagae</taxon>
        <taxon>Acanthopleuribacterales</taxon>
        <taxon>Acanthopleuribacteraceae</taxon>
        <taxon>Sulfidibacter</taxon>
    </lineage>
</organism>
<dbReference type="RefSeq" id="WP_237383856.1">
    <property type="nucleotide sequence ID" value="NZ_CP071793.1"/>
</dbReference>
<dbReference type="Proteomes" id="UP000663929">
    <property type="component" value="Chromosome"/>
</dbReference>
<dbReference type="Pfam" id="PF01551">
    <property type="entry name" value="Peptidase_M23"/>
    <property type="match status" value="1"/>
</dbReference>
<dbReference type="CDD" id="cd12797">
    <property type="entry name" value="M23_peptidase"/>
    <property type="match status" value="1"/>
</dbReference>
<evidence type="ECO:0000259" key="2">
    <source>
        <dbReference type="Pfam" id="PF01551"/>
    </source>
</evidence>
<proteinExistence type="predicted"/>
<name>A0A8A4TUW5_SULCO</name>
<dbReference type="Gene3D" id="2.70.70.10">
    <property type="entry name" value="Glucose Permease (Domain IIA)"/>
    <property type="match status" value="1"/>
</dbReference>
<dbReference type="EMBL" id="CP071793">
    <property type="protein sequence ID" value="QTD53756.1"/>
    <property type="molecule type" value="Genomic_DNA"/>
</dbReference>
<evidence type="ECO:0000313" key="3">
    <source>
        <dbReference type="EMBL" id="QTD53756.1"/>
    </source>
</evidence>
<dbReference type="SUPFAM" id="SSF51261">
    <property type="entry name" value="Duplicated hybrid motif"/>
    <property type="match status" value="1"/>
</dbReference>
<dbReference type="PANTHER" id="PTHR21666:SF289">
    <property type="entry name" value="L-ALA--D-GLU ENDOPEPTIDASE"/>
    <property type="match status" value="1"/>
</dbReference>
<protein>
    <submittedName>
        <fullName evidence="3">M23 family metallopeptidase</fullName>
    </submittedName>
</protein>
<keyword evidence="1" id="KW-0732">Signal</keyword>
<dbReference type="InterPro" id="IPR011055">
    <property type="entry name" value="Dup_hybrid_motif"/>
</dbReference>
<dbReference type="InterPro" id="IPR016047">
    <property type="entry name" value="M23ase_b-sheet_dom"/>
</dbReference>
<evidence type="ECO:0000313" key="4">
    <source>
        <dbReference type="Proteomes" id="UP000663929"/>
    </source>
</evidence>
<gene>
    <name evidence="3" type="ORF">J3U87_15000</name>
</gene>
<reference evidence="3" key="1">
    <citation type="submission" date="2021-03" db="EMBL/GenBank/DDBJ databases">
        <title>Acanthopleuribacteraceae sp. M133.</title>
        <authorList>
            <person name="Wang G."/>
        </authorList>
    </citation>
    <scope>NUCLEOTIDE SEQUENCE</scope>
    <source>
        <strain evidence="3">M133</strain>
    </source>
</reference>
<evidence type="ECO:0000256" key="1">
    <source>
        <dbReference type="ARBA" id="ARBA00022729"/>
    </source>
</evidence>
<dbReference type="AlphaFoldDB" id="A0A8A4TUW5"/>
<sequence length="608" mass="67475">MKPLLLWCLCLGSLSATEWQWPVNTHHGVTGTFGEYRGQRFHMGFDFSTGGVEGAEIRPAKAGRVVQVRATRRGYGLVIYVRHPDKKTTVYAHLAAFGPKVAAAIRKKGKDPTKRFGTLQLNQPVQTGDIIAWSGESGAGLPHLHFEVRDEDNRPLNPTYLDFPALTFDTEAALGRVRLVPLNDAARVNGDVGPFVAEPGRKTIQARGQVGIHVEAFLKGPRGSKLAPSAIRITFEGKTLAHWQPKFIDFNHQRDAGLVLDPYHSGFGPTTFFYCFDGRTESVGTMPFLEIEGIADIQAPATLAIEIQDLEGQNRTFTKRLDPEAAVLPAPREPQPVLPTTLGASLIRDRLGLVSHETEGTLFLPQKMEGLEKGVPFWTEFKAGKPAHDVVWRTNAGRLKRVVGCLPDQSDWEYKIGPFHLKGIKLVGLPPTAVILEPADPKVMTGVLEYKSPVLRFGRHGWPTKGLFVEASGSVSNQAPDLGLYGWSAVKKKWRHWNEWKPESPRRAKVPYLTPLVLARDISPPVILKPKVHKYFVGKRIVIPVRDEGSGIDNERIRVTDTSGEVESDYDPDRRWIVLNDPDSSGPWTVRVVDQAGQSTEIKNLRLK</sequence>
<dbReference type="KEGG" id="scor:J3U87_15000"/>
<keyword evidence="4" id="KW-1185">Reference proteome</keyword>
<dbReference type="PANTHER" id="PTHR21666">
    <property type="entry name" value="PEPTIDASE-RELATED"/>
    <property type="match status" value="1"/>
</dbReference>
<feature type="domain" description="M23ase beta-sheet core" evidence="2">
    <location>
        <begin position="40"/>
        <end position="100"/>
    </location>
</feature>
<accession>A0A8A4TUW5</accession>
<dbReference type="GO" id="GO:0004222">
    <property type="term" value="F:metalloendopeptidase activity"/>
    <property type="evidence" value="ECO:0007669"/>
    <property type="project" value="TreeGrafter"/>
</dbReference>
<dbReference type="InterPro" id="IPR050570">
    <property type="entry name" value="Cell_wall_metabolism_enzyme"/>
</dbReference>